<protein>
    <recommendedName>
        <fullName evidence="8">Major facilitator superfamily (MFS) profile domain-containing protein</fullName>
    </recommendedName>
</protein>
<feature type="transmembrane region" description="Helical" evidence="5">
    <location>
        <begin position="143"/>
        <end position="163"/>
    </location>
</feature>
<evidence type="ECO:0000313" key="7">
    <source>
        <dbReference type="Proteomes" id="UP000230233"/>
    </source>
</evidence>
<dbReference type="STRING" id="1611254.A0A2G5SH87"/>
<accession>A0A2G5SH87</accession>
<dbReference type="SUPFAM" id="SSF103473">
    <property type="entry name" value="MFS general substrate transporter"/>
    <property type="match status" value="1"/>
</dbReference>
<organism evidence="6 7">
    <name type="scientific">Caenorhabditis nigoni</name>
    <dbReference type="NCBI Taxonomy" id="1611254"/>
    <lineage>
        <taxon>Eukaryota</taxon>
        <taxon>Metazoa</taxon>
        <taxon>Ecdysozoa</taxon>
        <taxon>Nematoda</taxon>
        <taxon>Chromadorea</taxon>
        <taxon>Rhabditida</taxon>
        <taxon>Rhabditina</taxon>
        <taxon>Rhabditomorpha</taxon>
        <taxon>Rhabditoidea</taxon>
        <taxon>Rhabditidae</taxon>
        <taxon>Peloderinae</taxon>
        <taxon>Caenorhabditis</taxon>
    </lineage>
</organism>
<dbReference type="Gene3D" id="1.20.1250.20">
    <property type="entry name" value="MFS general substrate transporter like domains"/>
    <property type="match status" value="1"/>
</dbReference>
<proteinExistence type="predicted"/>
<reference evidence="7" key="1">
    <citation type="submission" date="2017-10" db="EMBL/GenBank/DDBJ databases">
        <title>Rapid genome shrinkage in a self-fertile nematode reveals novel sperm competition proteins.</title>
        <authorList>
            <person name="Yin D."/>
            <person name="Schwarz E.M."/>
            <person name="Thomas C.G."/>
            <person name="Felde R.L."/>
            <person name="Korf I.F."/>
            <person name="Cutter A.D."/>
            <person name="Schartner C.M."/>
            <person name="Ralston E.J."/>
            <person name="Meyer B.J."/>
            <person name="Haag E.S."/>
        </authorList>
    </citation>
    <scope>NUCLEOTIDE SEQUENCE [LARGE SCALE GENOMIC DNA]</scope>
    <source>
        <strain evidence="7">JU1422</strain>
    </source>
</reference>
<evidence type="ECO:0000256" key="1">
    <source>
        <dbReference type="ARBA" id="ARBA00004370"/>
    </source>
</evidence>
<dbReference type="GO" id="GO:0015149">
    <property type="term" value="F:hexose transmembrane transporter activity"/>
    <property type="evidence" value="ECO:0007669"/>
    <property type="project" value="TreeGrafter"/>
</dbReference>
<dbReference type="GO" id="GO:0016020">
    <property type="term" value="C:membrane"/>
    <property type="evidence" value="ECO:0007669"/>
    <property type="project" value="UniProtKB-SubCell"/>
</dbReference>
<dbReference type="InterPro" id="IPR005828">
    <property type="entry name" value="MFS_sugar_transport-like"/>
</dbReference>
<name>A0A2G5SH87_9PELO</name>
<dbReference type="InterPro" id="IPR036259">
    <property type="entry name" value="MFS_trans_sf"/>
</dbReference>
<keyword evidence="4 5" id="KW-0472">Membrane</keyword>
<gene>
    <name evidence="6" type="ORF">B9Z55_026737</name>
</gene>
<comment type="subcellular location">
    <subcellularLocation>
        <location evidence="1">Membrane</location>
    </subcellularLocation>
</comment>
<dbReference type="Pfam" id="PF00083">
    <property type="entry name" value="Sugar_tr"/>
    <property type="match status" value="1"/>
</dbReference>
<evidence type="ECO:0000256" key="5">
    <source>
        <dbReference type="SAM" id="Phobius"/>
    </source>
</evidence>
<evidence type="ECO:0000256" key="3">
    <source>
        <dbReference type="ARBA" id="ARBA00022989"/>
    </source>
</evidence>
<dbReference type="Proteomes" id="UP000230233">
    <property type="component" value="Unassembled WGS sequence"/>
</dbReference>
<feature type="transmembrane region" description="Helical" evidence="5">
    <location>
        <begin position="45"/>
        <end position="63"/>
    </location>
</feature>
<dbReference type="InterPro" id="IPR045263">
    <property type="entry name" value="GLUT"/>
</dbReference>
<evidence type="ECO:0000256" key="2">
    <source>
        <dbReference type="ARBA" id="ARBA00022692"/>
    </source>
</evidence>
<dbReference type="EMBL" id="PDUG01000007">
    <property type="protein sequence ID" value="PIC14410.1"/>
    <property type="molecule type" value="Genomic_DNA"/>
</dbReference>
<keyword evidence="7" id="KW-1185">Reference proteome</keyword>
<dbReference type="PANTHER" id="PTHR23503">
    <property type="entry name" value="SOLUTE CARRIER FAMILY 2"/>
    <property type="match status" value="1"/>
</dbReference>
<evidence type="ECO:0000313" key="6">
    <source>
        <dbReference type="EMBL" id="PIC14410.1"/>
    </source>
</evidence>
<keyword evidence="2 5" id="KW-0812">Transmembrane</keyword>
<dbReference type="AlphaFoldDB" id="A0A2G5SH87"/>
<feature type="transmembrane region" description="Helical" evidence="5">
    <location>
        <begin position="106"/>
        <end position="131"/>
    </location>
</feature>
<evidence type="ECO:0000256" key="4">
    <source>
        <dbReference type="ARBA" id="ARBA00023136"/>
    </source>
</evidence>
<dbReference type="OrthoDB" id="8120565at2759"/>
<comment type="caution">
    <text evidence="6">The sequence shown here is derived from an EMBL/GenBank/DDBJ whole genome shotgun (WGS) entry which is preliminary data.</text>
</comment>
<keyword evidence="3 5" id="KW-1133">Transmembrane helix</keyword>
<evidence type="ECO:0008006" key="8">
    <source>
        <dbReference type="Google" id="ProtNLM"/>
    </source>
</evidence>
<dbReference type="PANTHER" id="PTHR23503:SF96">
    <property type="entry name" value="MAJOR FACILITATOR SUPERFAMILY (MFS) PROFILE DOMAIN-CONTAINING PROTEIN"/>
    <property type="match status" value="1"/>
</dbReference>
<sequence length="210" mass="23470">MEFEKKERHSSTQDHYFISMGLSAIIIIECRSAETRGVASLVNGFFLQVSLVATSVLVMPFFLGNTRLWEVLFLFEIFNDSYQCSHNKKQNLVTLWKCRFSARGTLLGMLIMGAMAQSGITIINFYAVRILVATGLNGTNASIANSLLCLFAVAGITTAFFIVDKYGRRKMLLSWLDPLESSWLSGLFIGNGTKHFLLDKEDIEIDSDEG</sequence>